<sequence>MIEDAAQLIFNYVVKNWSLSQVIISDNDAHLTR</sequence>
<accession>A0A7I8JXD1</accession>
<organism evidence="1 2">
    <name type="scientific">Spirodela intermedia</name>
    <name type="common">Intermediate duckweed</name>
    <dbReference type="NCBI Taxonomy" id="51605"/>
    <lineage>
        <taxon>Eukaryota</taxon>
        <taxon>Viridiplantae</taxon>
        <taxon>Streptophyta</taxon>
        <taxon>Embryophyta</taxon>
        <taxon>Tracheophyta</taxon>
        <taxon>Spermatophyta</taxon>
        <taxon>Magnoliopsida</taxon>
        <taxon>Liliopsida</taxon>
        <taxon>Araceae</taxon>
        <taxon>Lemnoideae</taxon>
        <taxon>Spirodela</taxon>
    </lineage>
</organism>
<proteinExistence type="predicted"/>
<name>A0A7I8JXD1_SPIIN</name>
<dbReference type="EMBL" id="LR746264">
    <property type="protein sequence ID" value="CAA7388409.1"/>
    <property type="molecule type" value="Genomic_DNA"/>
</dbReference>
<dbReference type="AlphaFoldDB" id="A0A7I8JXD1"/>
<evidence type="ECO:0000313" key="2">
    <source>
        <dbReference type="Proteomes" id="UP000663760"/>
    </source>
</evidence>
<gene>
    <name evidence="1" type="ORF">SI8410_01000650</name>
</gene>
<dbReference type="Proteomes" id="UP000663760">
    <property type="component" value="Chromosome 1"/>
</dbReference>
<reference evidence="1" key="1">
    <citation type="submission" date="2020-02" db="EMBL/GenBank/DDBJ databases">
        <authorList>
            <person name="Scholz U."/>
            <person name="Mascher M."/>
            <person name="Fiebig A."/>
        </authorList>
    </citation>
    <scope>NUCLEOTIDE SEQUENCE</scope>
</reference>
<keyword evidence="2" id="KW-1185">Reference proteome</keyword>
<protein>
    <submittedName>
        <fullName evidence="1">Uncharacterized protein</fullName>
    </submittedName>
</protein>
<evidence type="ECO:0000313" key="1">
    <source>
        <dbReference type="EMBL" id="CAA7388409.1"/>
    </source>
</evidence>